<dbReference type="InterPro" id="IPR052509">
    <property type="entry name" value="Metal_resp_DNA-bind_regulator"/>
</dbReference>
<dbReference type="SUPFAM" id="SSF46785">
    <property type="entry name" value="Winged helix' DNA-binding domain"/>
    <property type="match status" value="1"/>
</dbReference>
<protein>
    <submittedName>
        <fullName evidence="2">Transcriptional regulator, PadR family</fullName>
    </submittedName>
</protein>
<dbReference type="InterPro" id="IPR036388">
    <property type="entry name" value="WH-like_DNA-bd_sf"/>
</dbReference>
<proteinExistence type="predicted"/>
<dbReference type="InterPro" id="IPR005149">
    <property type="entry name" value="Tscrpt_reg_PadR_N"/>
</dbReference>
<evidence type="ECO:0000313" key="3">
    <source>
        <dbReference type="Proteomes" id="UP000188342"/>
    </source>
</evidence>
<feature type="domain" description="Transcription regulator PadR N-terminal" evidence="1">
    <location>
        <begin position="17"/>
        <end position="87"/>
    </location>
</feature>
<dbReference type="AlphaFoldDB" id="A0A1R4KG73"/>
<organism evidence="2 3">
    <name type="scientific">Luteococcus japonicus LSP_Lj1</name>
    <dbReference type="NCBI Taxonomy" id="1255658"/>
    <lineage>
        <taxon>Bacteria</taxon>
        <taxon>Bacillati</taxon>
        <taxon>Actinomycetota</taxon>
        <taxon>Actinomycetes</taxon>
        <taxon>Propionibacteriales</taxon>
        <taxon>Propionibacteriaceae</taxon>
        <taxon>Luteococcus</taxon>
    </lineage>
</organism>
<dbReference type="PANTHER" id="PTHR33169">
    <property type="entry name" value="PADR-FAMILY TRANSCRIPTIONAL REGULATOR"/>
    <property type="match status" value="1"/>
</dbReference>
<dbReference type="EMBL" id="FUKQ01000052">
    <property type="protein sequence ID" value="SJN43341.1"/>
    <property type="molecule type" value="Genomic_DNA"/>
</dbReference>
<evidence type="ECO:0000313" key="2">
    <source>
        <dbReference type="EMBL" id="SJN43341.1"/>
    </source>
</evidence>
<dbReference type="Pfam" id="PF03551">
    <property type="entry name" value="PadR"/>
    <property type="match status" value="1"/>
</dbReference>
<keyword evidence="3" id="KW-1185">Reference proteome</keyword>
<dbReference type="Proteomes" id="UP000188342">
    <property type="component" value="Unassembled WGS sequence"/>
</dbReference>
<name>A0A1R4KG73_9ACTN</name>
<dbReference type="Gene3D" id="1.10.10.10">
    <property type="entry name" value="Winged helix-like DNA-binding domain superfamily/Winged helix DNA-binding domain"/>
    <property type="match status" value="1"/>
</dbReference>
<dbReference type="InterPro" id="IPR036390">
    <property type="entry name" value="WH_DNA-bd_sf"/>
</dbReference>
<dbReference type="PANTHER" id="PTHR33169:SF14">
    <property type="entry name" value="TRANSCRIPTIONAL REGULATOR RV3488"/>
    <property type="match status" value="1"/>
</dbReference>
<dbReference type="OrthoDB" id="122286at2"/>
<gene>
    <name evidence="2" type="ORF">FM114_14230</name>
</gene>
<dbReference type="RefSeq" id="WP_094765799.1">
    <property type="nucleotide sequence ID" value="NZ_FUKQ01000052.1"/>
</dbReference>
<evidence type="ECO:0000259" key="1">
    <source>
        <dbReference type="Pfam" id="PF03551"/>
    </source>
</evidence>
<reference evidence="2 3" key="1">
    <citation type="submission" date="2017-02" db="EMBL/GenBank/DDBJ databases">
        <authorList>
            <person name="Peterson S.W."/>
        </authorList>
    </citation>
    <scope>NUCLEOTIDE SEQUENCE [LARGE SCALE GENOMIC DNA]</scope>
    <source>
        <strain evidence="2 3">LSP_Lj1</strain>
    </source>
</reference>
<sequence>MDERITQLRKGALELAVLALLHQAPRYGGKVVEDLTAGGLDVSTGTIYPVLTRLKKAELVQTHWEESPAGPPRKFYTLTDAGQEELRALASAWRSLSGTIEELLTPLEASRR</sequence>
<accession>A0A1R4KG73</accession>
<dbReference type="STRING" id="1255658.FM114_14230"/>